<evidence type="ECO:0000259" key="1">
    <source>
        <dbReference type="PROSITE" id="PS51186"/>
    </source>
</evidence>
<dbReference type="GO" id="GO:0016747">
    <property type="term" value="F:acyltransferase activity, transferring groups other than amino-acyl groups"/>
    <property type="evidence" value="ECO:0007669"/>
    <property type="project" value="InterPro"/>
</dbReference>
<protein>
    <submittedName>
        <fullName evidence="2">GNAT family N-acetyltransferase</fullName>
    </submittedName>
</protein>
<dbReference type="Pfam" id="PF13673">
    <property type="entry name" value="Acetyltransf_10"/>
    <property type="match status" value="1"/>
</dbReference>
<feature type="domain" description="N-acetyltransferase" evidence="1">
    <location>
        <begin position="1"/>
        <end position="126"/>
    </location>
</feature>
<dbReference type="CDD" id="cd04301">
    <property type="entry name" value="NAT_SF"/>
    <property type="match status" value="1"/>
</dbReference>
<dbReference type="InterPro" id="IPR016181">
    <property type="entry name" value="Acyl_CoA_acyltransferase"/>
</dbReference>
<dbReference type="AlphaFoldDB" id="A0A411ZUI6"/>
<dbReference type="PROSITE" id="PS51186">
    <property type="entry name" value="GNAT"/>
    <property type="match status" value="1"/>
</dbReference>
<dbReference type="EMBL" id="QRSS01000004">
    <property type="protein sequence ID" value="RGQ06493.1"/>
    <property type="molecule type" value="Genomic_DNA"/>
</dbReference>
<name>A0A411ZUI6_9FIRM</name>
<dbReference type="SUPFAM" id="SSF55729">
    <property type="entry name" value="Acyl-CoA N-acyltransferases (Nat)"/>
    <property type="match status" value="1"/>
</dbReference>
<comment type="caution">
    <text evidence="2">The sequence shown here is derived from an EMBL/GenBank/DDBJ whole genome shotgun (WGS) entry which is preliminary data.</text>
</comment>
<dbReference type="Gene3D" id="3.40.630.30">
    <property type="match status" value="1"/>
</dbReference>
<organism evidence="2 3">
    <name type="scientific">Blautia obeum</name>
    <dbReference type="NCBI Taxonomy" id="40520"/>
    <lineage>
        <taxon>Bacteria</taxon>
        <taxon>Bacillati</taxon>
        <taxon>Bacillota</taxon>
        <taxon>Clostridia</taxon>
        <taxon>Lachnospirales</taxon>
        <taxon>Lachnospiraceae</taxon>
        <taxon>Blautia</taxon>
    </lineage>
</organism>
<gene>
    <name evidence="2" type="ORF">DWZ12_04715</name>
</gene>
<dbReference type="Proteomes" id="UP000283585">
    <property type="component" value="Unassembled WGS sequence"/>
</dbReference>
<sequence>MKILHTTDNGKVIEFLKKNHANKEQVELTGATIWSVAVEDNRVVGVSGVNLGKYADRVKGFFVVNDMRKNGVGAALLQDALKQTRAPRVTAFCTRNSENLFLKQGFIVTREANKYGISFVEWRRES</sequence>
<proteinExistence type="predicted"/>
<keyword evidence="2" id="KW-0808">Transferase</keyword>
<accession>A0A411ZUI6</accession>
<evidence type="ECO:0000313" key="3">
    <source>
        <dbReference type="Proteomes" id="UP000283585"/>
    </source>
</evidence>
<reference evidence="2 3" key="1">
    <citation type="submission" date="2018-08" db="EMBL/GenBank/DDBJ databases">
        <title>A genome reference for cultivated species of the human gut microbiota.</title>
        <authorList>
            <person name="Zou Y."/>
            <person name="Xue W."/>
            <person name="Luo G."/>
        </authorList>
    </citation>
    <scope>NUCLEOTIDE SEQUENCE [LARGE SCALE GENOMIC DNA]</scope>
    <source>
        <strain evidence="2 3">AF29-2BH</strain>
    </source>
</reference>
<dbReference type="RefSeq" id="WP_118044435.1">
    <property type="nucleotide sequence ID" value="NZ_QRSS01000004.1"/>
</dbReference>
<evidence type="ECO:0000313" key="2">
    <source>
        <dbReference type="EMBL" id="RGQ06493.1"/>
    </source>
</evidence>
<dbReference type="InterPro" id="IPR000182">
    <property type="entry name" value="GNAT_dom"/>
</dbReference>